<dbReference type="OrthoDB" id="3557586at2759"/>
<evidence type="ECO:0000256" key="1">
    <source>
        <dbReference type="SAM" id="MobiDB-lite"/>
    </source>
</evidence>
<dbReference type="AlphaFoldDB" id="A0A2J6PUR2"/>
<proteinExistence type="predicted"/>
<accession>A0A2J6PUR2</accession>
<evidence type="ECO:0000313" key="3">
    <source>
        <dbReference type="Proteomes" id="UP000235672"/>
    </source>
</evidence>
<keyword evidence="3" id="KW-1185">Reference proteome</keyword>
<feature type="region of interest" description="Disordered" evidence="1">
    <location>
        <begin position="179"/>
        <end position="207"/>
    </location>
</feature>
<dbReference type="Proteomes" id="UP000235672">
    <property type="component" value="Unassembled WGS sequence"/>
</dbReference>
<gene>
    <name evidence="2" type="ORF">NA56DRAFT_648472</name>
</gene>
<feature type="compositionally biased region" description="Polar residues" evidence="1">
    <location>
        <begin position="182"/>
        <end position="198"/>
    </location>
</feature>
<protein>
    <submittedName>
        <fullName evidence="2">Uncharacterized protein</fullName>
    </submittedName>
</protein>
<sequence length="207" mass="23559">MGYQIVQMLNQLRKALSRSPPPANPRRSSACTHPYCAHFAQCLKTLGEESLSHYSHQTTSSRHSLHTHLSDHLSNDHIDYDWDSDYGWAEFCHRCHHERCQKCVRAAFTQMTKFGDVLTFENRVVWICAPCRHRKCPGWKLRLMSECAMCGHGACAECMLVGHEKVGLVCSMCGKKKRRQEGSLNTSEAEGSTNNQENLVAEKFQES</sequence>
<organism evidence="2 3">
    <name type="scientific">Hyaloscypha hepaticicola</name>
    <dbReference type="NCBI Taxonomy" id="2082293"/>
    <lineage>
        <taxon>Eukaryota</taxon>
        <taxon>Fungi</taxon>
        <taxon>Dikarya</taxon>
        <taxon>Ascomycota</taxon>
        <taxon>Pezizomycotina</taxon>
        <taxon>Leotiomycetes</taxon>
        <taxon>Helotiales</taxon>
        <taxon>Hyaloscyphaceae</taxon>
        <taxon>Hyaloscypha</taxon>
    </lineage>
</organism>
<dbReference type="EMBL" id="KZ613498">
    <property type="protein sequence ID" value="PMD17770.1"/>
    <property type="molecule type" value="Genomic_DNA"/>
</dbReference>
<name>A0A2J6PUR2_9HELO</name>
<reference evidence="2 3" key="1">
    <citation type="submission" date="2016-05" db="EMBL/GenBank/DDBJ databases">
        <title>A degradative enzymes factory behind the ericoid mycorrhizal symbiosis.</title>
        <authorList>
            <consortium name="DOE Joint Genome Institute"/>
            <person name="Martino E."/>
            <person name="Morin E."/>
            <person name="Grelet G."/>
            <person name="Kuo A."/>
            <person name="Kohler A."/>
            <person name="Daghino S."/>
            <person name="Barry K."/>
            <person name="Choi C."/>
            <person name="Cichocki N."/>
            <person name="Clum A."/>
            <person name="Copeland A."/>
            <person name="Hainaut M."/>
            <person name="Haridas S."/>
            <person name="Labutti K."/>
            <person name="Lindquist E."/>
            <person name="Lipzen A."/>
            <person name="Khouja H.-R."/>
            <person name="Murat C."/>
            <person name="Ohm R."/>
            <person name="Olson A."/>
            <person name="Spatafora J."/>
            <person name="Veneault-Fourrey C."/>
            <person name="Henrissat B."/>
            <person name="Grigoriev I."/>
            <person name="Martin F."/>
            <person name="Perotto S."/>
        </authorList>
    </citation>
    <scope>NUCLEOTIDE SEQUENCE [LARGE SCALE GENOMIC DNA]</scope>
    <source>
        <strain evidence="2 3">UAMH 7357</strain>
    </source>
</reference>
<evidence type="ECO:0000313" key="2">
    <source>
        <dbReference type="EMBL" id="PMD17770.1"/>
    </source>
</evidence>